<dbReference type="PANTHER" id="PTHR45710:SF26">
    <property type="entry name" value="RH26557P"/>
    <property type="match status" value="1"/>
</dbReference>
<evidence type="ECO:0000256" key="1">
    <source>
        <dbReference type="SAM" id="MobiDB-lite"/>
    </source>
</evidence>
<dbReference type="AlphaFoldDB" id="A0A6J2U7F3"/>
<proteinExistence type="predicted"/>
<protein>
    <submittedName>
        <fullName evidence="5">Uncharacterized protein LOC115631321</fullName>
    </submittedName>
</protein>
<dbReference type="InterPro" id="IPR016187">
    <property type="entry name" value="CTDL_fold"/>
</dbReference>
<dbReference type="PANTHER" id="PTHR45710">
    <property type="entry name" value="C-TYPE LECTIN DOMAIN-CONTAINING PROTEIN 180"/>
    <property type="match status" value="1"/>
</dbReference>
<dbReference type="Proteomes" id="UP000504634">
    <property type="component" value="Unplaced"/>
</dbReference>
<dbReference type="SMART" id="SM00034">
    <property type="entry name" value="CLECT"/>
    <property type="match status" value="1"/>
</dbReference>
<dbReference type="InterPro" id="IPR050828">
    <property type="entry name" value="C-type_lectin/matrix_domain"/>
</dbReference>
<keyword evidence="2" id="KW-0732">Signal</keyword>
<sequence>MTSLWSYLAALLCSLSFAVANCPQGFTPVGRKCLYFETLKLDWRNAQNRCASYNADLIAFANQQEVNDLSTHLNAISWPSNCPLDSIWTLSAGPPGPTNKCVAVCRKARRSITLEDFSCNTLFASACQWRGGLGPPTQGPPTQGPPTQGPPTQGPPTQGPPTQGPPINWPPTEVPPGQAPPLLAKGRICVRQKNKNPYCSPLYKYNPWGQLL</sequence>
<organism evidence="4 5">
    <name type="scientific">Drosophila lebanonensis</name>
    <name type="common">Fruit fly</name>
    <name type="synonym">Scaptodrosophila lebanonensis</name>
    <dbReference type="NCBI Taxonomy" id="7225"/>
    <lineage>
        <taxon>Eukaryota</taxon>
        <taxon>Metazoa</taxon>
        <taxon>Ecdysozoa</taxon>
        <taxon>Arthropoda</taxon>
        <taxon>Hexapoda</taxon>
        <taxon>Insecta</taxon>
        <taxon>Pterygota</taxon>
        <taxon>Neoptera</taxon>
        <taxon>Endopterygota</taxon>
        <taxon>Diptera</taxon>
        <taxon>Brachycera</taxon>
        <taxon>Muscomorpha</taxon>
        <taxon>Ephydroidea</taxon>
        <taxon>Drosophilidae</taxon>
        <taxon>Scaptodrosophila</taxon>
    </lineage>
</organism>
<gene>
    <name evidence="5" type="primary">LOC115631321</name>
</gene>
<evidence type="ECO:0000313" key="4">
    <source>
        <dbReference type="Proteomes" id="UP000504634"/>
    </source>
</evidence>
<feature type="chain" id="PRO_5027073347" evidence="2">
    <location>
        <begin position="21"/>
        <end position="212"/>
    </location>
</feature>
<feature type="signal peptide" evidence="2">
    <location>
        <begin position="1"/>
        <end position="20"/>
    </location>
</feature>
<dbReference type="InterPro" id="IPR001304">
    <property type="entry name" value="C-type_lectin-like"/>
</dbReference>
<dbReference type="SUPFAM" id="SSF56436">
    <property type="entry name" value="C-type lectin-like"/>
    <property type="match status" value="1"/>
</dbReference>
<dbReference type="RefSeq" id="XP_030383900.1">
    <property type="nucleotide sequence ID" value="XM_030528040.1"/>
</dbReference>
<feature type="region of interest" description="Disordered" evidence="1">
    <location>
        <begin position="130"/>
        <end position="182"/>
    </location>
</feature>
<evidence type="ECO:0000256" key="2">
    <source>
        <dbReference type="SAM" id="SignalP"/>
    </source>
</evidence>
<reference evidence="5" key="1">
    <citation type="submission" date="2025-08" db="UniProtKB">
        <authorList>
            <consortium name="RefSeq"/>
        </authorList>
    </citation>
    <scope>IDENTIFICATION</scope>
    <source>
        <strain evidence="5">11010-0011.00</strain>
        <tissue evidence="5">Whole body</tissue>
    </source>
</reference>
<evidence type="ECO:0000313" key="5">
    <source>
        <dbReference type="RefSeq" id="XP_030383900.1"/>
    </source>
</evidence>
<dbReference type="CDD" id="cd00037">
    <property type="entry name" value="CLECT"/>
    <property type="match status" value="1"/>
</dbReference>
<accession>A0A6J2U7F3</accession>
<dbReference type="GeneID" id="115631321"/>
<evidence type="ECO:0000259" key="3">
    <source>
        <dbReference type="SMART" id="SM00034"/>
    </source>
</evidence>
<keyword evidence="4" id="KW-1185">Reference proteome</keyword>
<feature type="compositionally biased region" description="Pro residues" evidence="1">
    <location>
        <begin position="137"/>
        <end position="179"/>
    </location>
</feature>
<feature type="domain" description="C-type lectin" evidence="3">
    <location>
        <begin position="22"/>
        <end position="128"/>
    </location>
</feature>
<name>A0A6J2U7F3_DROLE</name>
<dbReference type="InterPro" id="IPR016186">
    <property type="entry name" value="C-type_lectin-like/link_sf"/>
</dbReference>
<dbReference type="Gene3D" id="3.10.100.10">
    <property type="entry name" value="Mannose-Binding Protein A, subunit A"/>
    <property type="match status" value="1"/>
</dbReference>